<evidence type="ECO:0000256" key="4">
    <source>
        <dbReference type="SAM" id="SignalP"/>
    </source>
</evidence>
<dbReference type="EMBL" id="HBHT01039232">
    <property type="protein sequence ID" value="CAD9993443.1"/>
    <property type="molecule type" value="Transcribed_RNA"/>
</dbReference>
<feature type="compositionally biased region" description="Low complexity" evidence="3">
    <location>
        <begin position="55"/>
        <end position="68"/>
    </location>
</feature>
<keyword evidence="1" id="KW-0001">2Fe-2S</keyword>
<keyword evidence="1" id="KW-0479">Metal-binding</keyword>
<dbReference type="InterPro" id="IPR001041">
    <property type="entry name" value="2Fe-2S_ferredoxin-type"/>
</dbReference>
<feature type="compositionally biased region" description="Polar residues" evidence="3">
    <location>
        <begin position="88"/>
        <end position="104"/>
    </location>
</feature>
<dbReference type="InterPro" id="IPR012675">
    <property type="entry name" value="Beta-grasp_dom_sf"/>
</dbReference>
<dbReference type="Gene3D" id="3.10.20.30">
    <property type="match status" value="1"/>
</dbReference>
<feature type="region of interest" description="Disordered" evidence="3">
    <location>
        <begin position="42"/>
        <end position="70"/>
    </location>
</feature>
<evidence type="ECO:0000256" key="1">
    <source>
        <dbReference type="ARBA" id="ARBA00022714"/>
    </source>
</evidence>
<evidence type="ECO:0000256" key="2">
    <source>
        <dbReference type="ARBA" id="ARBA00023014"/>
    </source>
</evidence>
<feature type="chain" id="PRO_5031295068" description="2Fe-2S ferredoxin-type domain-containing protein" evidence="4">
    <location>
        <begin position="24"/>
        <end position="258"/>
    </location>
</feature>
<feature type="compositionally biased region" description="Basic and acidic residues" evidence="3">
    <location>
        <begin position="43"/>
        <end position="53"/>
    </location>
</feature>
<dbReference type="SUPFAM" id="SSF54292">
    <property type="entry name" value="2Fe-2S ferredoxin-like"/>
    <property type="match status" value="1"/>
</dbReference>
<evidence type="ECO:0000313" key="6">
    <source>
        <dbReference type="EMBL" id="CAD9993443.1"/>
    </source>
</evidence>
<sequence>MMHGRLFPLQAIFLLALVAQSGAFVPFSKCRDAATLWMGNDGSAKHDDMDERQPSAAARKTSAASTDSNTHSVAHMVRISYSQEDESSSAPSRKINSQRQSTQSRDVDVPVYPGETILAALERLASSGGTSGANIPPPFDCRRGNCLTCSAQHTSESAATNLIDTTDNGLSPYVAKTIAERGYVLTCSSTVTGPGVSLTLGANNQLWDYVYRGRLESEETESAARAAMAKAIRISAERNVEEWAEQTESAYQKSEPTD</sequence>
<protein>
    <recommendedName>
        <fullName evidence="5">2Fe-2S ferredoxin-type domain-containing protein</fullName>
    </recommendedName>
</protein>
<feature type="region of interest" description="Disordered" evidence="3">
    <location>
        <begin position="82"/>
        <end position="107"/>
    </location>
</feature>
<keyword evidence="1" id="KW-0408">Iron</keyword>
<accession>A0A7S2YSW2</accession>
<feature type="signal peptide" evidence="4">
    <location>
        <begin position="1"/>
        <end position="23"/>
    </location>
</feature>
<keyword evidence="2" id="KW-0411">Iron-sulfur</keyword>
<dbReference type="AlphaFoldDB" id="A0A7S2YSW2"/>
<dbReference type="Pfam" id="PF00111">
    <property type="entry name" value="Fer2"/>
    <property type="match status" value="1"/>
</dbReference>
<gene>
    <name evidence="6" type="ORF">APAL1065_LOCUS26376</name>
</gene>
<dbReference type="GO" id="GO:0051537">
    <property type="term" value="F:2 iron, 2 sulfur cluster binding"/>
    <property type="evidence" value="ECO:0007669"/>
    <property type="project" value="UniProtKB-KW"/>
</dbReference>
<reference evidence="6" key="1">
    <citation type="submission" date="2021-01" db="EMBL/GenBank/DDBJ databases">
        <authorList>
            <person name="Corre E."/>
            <person name="Pelletier E."/>
            <person name="Niang G."/>
            <person name="Scheremetjew M."/>
            <person name="Finn R."/>
            <person name="Kale V."/>
            <person name="Holt S."/>
            <person name="Cochrane G."/>
            <person name="Meng A."/>
            <person name="Brown T."/>
            <person name="Cohen L."/>
        </authorList>
    </citation>
    <scope>NUCLEOTIDE SEQUENCE</scope>
    <source>
        <strain evidence="6">CCMP125</strain>
    </source>
</reference>
<organism evidence="6">
    <name type="scientific">Entomoneis paludosa</name>
    <dbReference type="NCBI Taxonomy" id="265537"/>
    <lineage>
        <taxon>Eukaryota</taxon>
        <taxon>Sar</taxon>
        <taxon>Stramenopiles</taxon>
        <taxon>Ochrophyta</taxon>
        <taxon>Bacillariophyta</taxon>
        <taxon>Bacillariophyceae</taxon>
        <taxon>Bacillariophycidae</taxon>
        <taxon>Entomoneidaceae</taxon>
        <taxon>Entomoneis</taxon>
    </lineage>
</organism>
<dbReference type="CDD" id="cd00207">
    <property type="entry name" value="fer2"/>
    <property type="match status" value="1"/>
</dbReference>
<evidence type="ECO:0000259" key="5">
    <source>
        <dbReference type="Pfam" id="PF00111"/>
    </source>
</evidence>
<dbReference type="InterPro" id="IPR036010">
    <property type="entry name" value="2Fe-2S_ferredoxin-like_sf"/>
</dbReference>
<evidence type="ECO:0000256" key="3">
    <source>
        <dbReference type="SAM" id="MobiDB-lite"/>
    </source>
</evidence>
<name>A0A7S2YSW2_9STRA</name>
<keyword evidence="4" id="KW-0732">Signal</keyword>
<proteinExistence type="predicted"/>
<feature type="domain" description="2Fe-2S ferredoxin-type" evidence="5">
    <location>
        <begin position="105"/>
        <end position="192"/>
    </location>
</feature>